<evidence type="ECO:0000313" key="1">
    <source>
        <dbReference type="EMBL" id="GEN83651.1"/>
    </source>
</evidence>
<evidence type="ECO:0000313" key="2">
    <source>
        <dbReference type="Proteomes" id="UP000321901"/>
    </source>
</evidence>
<keyword evidence="2" id="KW-1185">Reference proteome</keyword>
<name>A0A511Z874_9BACL</name>
<comment type="caution">
    <text evidence="1">The sequence shown here is derived from an EMBL/GenBank/DDBJ whole genome shotgun (WGS) entry which is preliminary data.</text>
</comment>
<protein>
    <submittedName>
        <fullName evidence="1">Uncharacterized protein</fullName>
    </submittedName>
</protein>
<organism evidence="1 2">
    <name type="scientific">Sporosarcina luteola</name>
    <dbReference type="NCBI Taxonomy" id="582850"/>
    <lineage>
        <taxon>Bacteria</taxon>
        <taxon>Bacillati</taxon>
        <taxon>Bacillota</taxon>
        <taxon>Bacilli</taxon>
        <taxon>Bacillales</taxon>
        <taxon>Caryophanaceae</taxon>
        <taxon>Sporosarcina</taxon>
    </lineage>
</organism>
<dbReference type="AlphaFoldDB" id="A0A511Z874"/>
<proteinExistence type="predicted"/>
<accession>A0A511Z874</accession>
<dbReference type="EMBL" id="BJYL01000024">
    <property type="protein sequence ID" value="GEN83651.1"/>
    <property type="molecule type" value="Genomic_DNA"/>
</dbReference>
<reference evidence="1 2" key="1">
    <citation type="submission" date="2019-07" db="EMBL/GenBank/DDBJ databases">
        <title>Whole genome shotgun sequence of Sporosarcina luteola NBRC 105378.</title>
        <authorList>
            <person name="Hosoyama A."/>
            <person name="Uohara A."/>
            <person name="Ohji S."/>
            <person name="Ichikawa N."/>
        </authorList>
    </citation>
    <scope>NUCLEOTIDE SEQUENCE [LARGE SCALE GENOMIC DNA]</scope>
    <source>
        <strain evidence="1 2">NBRC 105378</strain>
    </source>
</reference>
<dbReference type="Proteomes" id="UP000321901">
    <property type="component" value="Unassembled WGS sequence"/>
</dbReference>
<sequence>MFVLGEKISRGFALIALTAGISPTFALQIWMRSPEKCHSNVAYPETDKMERGKPHKRETQIMVGALF</sequence>
<gene>
    <name evidence="1" type="ORF">SLU01_19630</name>
</gene>